<comment type="caution">
    <text evidence="2">The sequence shown here is derived from an EMBL/GenBank/DDBJ whole genome shotgun (WGS) entry which is preliminary data.</text>
</comment>
<gene>
    <name evidence="2" type="ORF">H6P81_004011</name>
</gene>
<feature type="compositionally biased region" description="Basic and acidic residues" evidence="1">
    <location>
        <begin position="62"/>
        <end position="73"/>
    </location>
</feature>
<accession>A0AAV7FED7</accession>
<dbReference type="EMBL" id="JAINDJ010000002">
    <property type="protein sequence ID" value="KAG9459503.1"/>
    <property type="molecule type" value="Genomic_DNA"/>
</dbReference>
<feature type="region of interest" description="Disordered" evidence="1">
    <location>
        <begin position="1"/>
        <end position="86"/>
    </location>
</feature>
<evidence type="ECO:0000313" key="2">
    <source>
        <dbReference type="EMBL" id="KAG9459503.1"/>
    </source>
</evidence>
<dbReference type="AlphaFoldDB" id="A0AAV7FED7"/>
<evidence type="ECO:0000256" key="1">
    <source>
        <dbReference type="SAM" id="MobiDB-lite"/>
    </source>
</evidence>
<dbReference type="Proteomes" id="UP000825729">
    <property type="component" value="Unassembled WGS sequence"/>
</dbReference>
<protein>
    <submittedName>
        <fullName evidence="2">Uncharacterized protein</fullName>
    </submittedName>
</protein>
<sequence length="138" mass="14770">MTEEIGILRIEEVPGSSHKRIVDDPPMMNGDVGAATVTSAPTNPPALGRLRSQPNSARHGSGRVDKHVSEANPHKPPFTDPNKDGISRCTSAVLARHVLESPSQGGNRWARRFGLLLKPRGSGPPPGQIRMESKDSIA</sequence>
<feature type="region of interest" description="Disordered" evidence="1">
    <location>
        <begin position="116"/>
        <end position="138"/>
    </location>
</feature>
<reference evidence="2 3" key="1">
    <citation type="submission" date="2021-07" db="EMBL/GenBank/DDBJ databases">
        <title>The Aristolochia fimbriata genome: insights into angiosperm evolution, floral development and chemical biosynthesis.</title>
        <authorList>
            <person name="Jiao Y."/>
        </authorList>
    </citation>
    <scope>NUCLEOTIDE SEQUENCE [LARGE SCALE GENOMIC DNA]</scope>
    <source>
        <strain evidence="2">IBCAS-2021</strain>
        <tissue evidence="2">Leaf</tissue>
    </source>
</reference>
<proteinExistence type="predicted"/>
<keyword evidence="3" id="KW-1185">Reference proteome</keyword>
<name>A0AAV7FED7_ARIFI</name>
<evidence type="ECO:0000313" key="3">
    <source>
        <dbReference type="Proteomes" id="UP000825729"/>
    </source>
</evidence>
<organism evidence="2 3">
    <name type="scientific">Aristolochia fimbriata</name>
    <name type="common">White veined hardy Dutchman's pipe vine</name>
    <dbReference type="NCBI Taxonomy" id="158543"/>
    <lineage>
        <taxon>Eukaryota</taxon>
        <taxon>Viridiplantae</taxon>
        <taxon>Streptophyta</taxon>
        <taxon>Embryophyta</taxon>
        <taxon>Tracheophyta</taxon>
        <taxon>Spermatophyta</taxon>
        <taxon>Magnoliopsida</taxon>
        <taxon>Magnoliidae</taxon>
        <taxon>Piperales</taxon>
        <taxon>Aristolochiaceae</taxon>
        <taxon>Aristolochia</taxon>
    </lineage>
</organism>